<name>A0A3M2LCU4_9ACTN</name>
<dbReference type="AlphaFoldDB" id="A0A3M2LCU4"/>
<gene>
    <name evidence="1" type="ORF">EBO15_41340</name>
</gene>
<organism evidence="1 2">
    <name type="scientific">Actinomadura harenae</name>
    <dbReference type="NCBI Taxonomy" id="2483351"/>
    <lineage>
        <taxon>Bacteria</taxon>
        <taxon>Bacillati</taxon>
        <taxon>Actinomycetota</taxon>
        <taxon>Actinomycetes</taxon>
        <taxon>Streptosporangiales</taxon>
        <taxon>Thermomonosporaceae</taxon>
        <taxon>Actinomadura</taxon>
    </lineage>
</organism>
<evidence type="ECO:0000313" key="2">
    <source>
        <dbReference type="Proteomes" id="UP000282674"/>
    </source>
</evidence>
<keyword evidence="2" id="KW-1185">Reference proteome</keyword>
<dbReference type="Proteomes" id="UP000282674">
    <property type="component" value="Unassembled WGS sequence"/>
</dbReference>
<accession>A0A3M2LCU4</accession>
<proteinExistence type="predicted"/>
<protein>
    <submittedName>
        <fullName evidence="1">Uncharacterized protein</fullName>
    </submittedName>
</protein>
<dbReference type="EMBL" id="RFFG01000178">
    <property type="protein sequence ID" value="RMI33795.1"/>
    <property type="molecule type" value="Genomic_DNA"/>
</dbReference>
<comment type="caution">
    <text evidence="1">The sequence shown here is derived from an EMBL/GenBank/DDBJ whole genome shotgun (WGS) entry which is preliminary data.</text>
</comment>
<sequence>MFEHVSPPLVRLPLSGITVHAARGMRGRPAFEVFAGDVLADISVINSVGSPLVRGAWRGRQPGGGAWAVAWGQLPPGCSDVEVVFGGRATGGPAQKIIIRNMFWAAELRGGARTVTARCGDGLERIRLRRFRYTSGRPRPVEW</sequence>
<evidence type="ECO:0000313" key="1">
    <source>
        <dbReference type="EMBL" id="RMI33795.1"/>
    </source>
</evidence>
<reference evidence="1 2" key="1">
    <citation type="submission" date="2018-10" db="EMBL/GenBank/DDBJ databases">
        <title>Isolation from soil.</title>
        <authorList>
            <person name="Hu J."/>
        </authorList>
    </citation>
    <scope>NUCLEOTIDE SEQUENCE [LARGE SCALE GENOMIC DNA]</scope>
    <source>
        <strain evidence="1 2">NEAU-Ht49</strain>
    </source>
</reference>